<dbReference type="InterPro" id="IPR050855">
    <property type="entry name" value="NDM-1-like"/>
</dbReference>
<name>A0A643F6Z3_IDEDE</name>
<feature type="domain" description="Metallo-beta-lactamase" evidence="1">
    <location>
        <begin position="25"/>
        <end position="209"/>
    </location>
</feature>
<organism evidence="2 3">
    <name type="scientific">Ideonella dechloratans</name>
    <dbReference type="NCBI Taxonomy" id="36863"/>
    <lineage>
        <taxon>Bacteria</taxon>
        <taxon>Pseudomonadati</taxon>
        <taxon>Pseudomonadota</taxon>
        <taxon>Betaproteobacteria</taxon>
        <taxon>Burkholderiales</taxon>
        <taxon>Sphaerotilaceae</taxon>
        <taxon>Ideonella</taxon>
    </lineage>
</organism>
<evidence type="ECO:0000313" key="3">
    <source>
        <dbReference type="Proteomes" id="UP000430120"/>
    </source>
</evidence>
<evidence type="ECO:0000313" key="2">
    <source>
        <dbReference type="EMBL" id="KAB0574233.1"/>
    </source>
</evidence>
<dbReference type="CDD" id="cd06262">
    <property type="entry name" value="metallo-hydrolase-like_MBL-fold"/>
    <property type="match status" value="1"/>
</dbReference>
<dbReference type="InterPro" id="IPR036866">
    <property type="entry name" value="RibonucZ/Hydroxyglut_hydro"/>
</dbReference>
<keyword evidence="2" id="KW-0378">Hydrolase</keyword>
<dbReference type="SMART" id="SM00849">
    <property type="entry name" value="Lactamase_B"/>
    <property type="match status" value="1"/>
</dbReference>
<dbReference type="Proteomes" id="UP000430120">
    <property type="component" value="Unassembled WGS sequence"/>
</dbReference>
<dbReference type="SUPFAM" id="SSF56281">
    <property type="entry name" value="Metallo-hydrolase/oxidoreductase"/>
    <property type="match status" value="1"/>
</dbReference>
<dbReference type="InterPro" id="IPR001279">
    <property type="entry name" value="Metallo-B-lactamas"/>
</dbReference>
<dbReference type="Pfam" id="PF00753">
    <property type="entry name" value="Lactamase_B"/>
    <property type="match status" value="1"/>
</dbReference>
<dbReference type="RefSeq" id="WP_151125803.1">
    <property type="nucleotide sequence ID" value="NZ_CP088081.1"/>
</dbReference>
<reference evidence="2 3" key="1">
    <citation type="submission" date="2019-09" db="EMBL/GenBank/DDBJ databases">
        <title>Draft genome sequences of 48 bacterial type strains from the CCUG.</title>
        <authorList>
            <person name="Tunovic T."/>
            <person name="Pineiro-Iglesias B."/>
            <person name="Unosson C."/>
            <person name="Inganas E."/>
            <person name="Ohlen M."/>
            <person name="Cardew S."/>
            <person name="Jensie-Markopoulos S."/>
            <person name="Salva-Serra F."/>
            <person name="Jaen-Luchoro D."/>
            <person name="Karlsson R."/>
            <person name="Svensson-Stadler L."/>
            <person name="Chun J."/>
            <person name="Moore E."/>
        </authorList>
    </citation>
    <scope>NUCLEOTIDE SEQUENCE [LARGE SCALE GENOMIC DNA]</scope>
    <source>
        <strain evidence="2 3">CCUG 30977</strain>
    </source>
</reference>
<comment type="caution">
    <text evidence="2">The sequence shown here is derived from an EMBL/GenBank/DDBJ whole genome shotgun (WGS) entry which is preliminary data.</text>
</comment>
<gene>
    <name evidence="2" type="ORF">F7Q92_19820</name>
</gene>
<dbReference type="AlphaFoldDB" id="A0A643F6Z3"/>
<proteinExistence type="predicted"/>
<dbReference type="EMBL" id="VZPB01000078">
    <property type="protein sequence ID" value="KAB0574233.1"/>
    <property type="molecule type" value="Genomic_DNA"/>
</dbReference>
<protein>
    <submittedName>
        <fullName evidence="2">MBL fold metallo-hydrolase</fullName>
    </submittedName>
</protein>
<dbReference type="GO" id="GO:0016787">
    <property type="term" value="F:hydrolase activity"/>
    <property type="evidence" value="ECO:0007669"/>
    <property type="project" value="UniProtKB-KW"/>
</dbReference>
<dbReference type="OrthoDB" id="2971563at2"/>
<accession>A0A643F6Z3</accession>
<dbReference type="PANTHER" id="PTHR42951">
    <property type="entry name" value="METALLO-BETA-LACTAMASE DOMAIN-CONTAINING"/>
    <property type="match status" value="1"/>
</dbReference>
<sequence>MSGGFAATAAALGLQVLQRDWLSANQTVFAACGDAPSTVVDTGHARHAEHTLALLEHALGGAALQQVLNTHLHSDHCGGNAALQARWRVQTRVPAASHAAVVQWDEDRLSYRPSGQHCPRFAVDGVLVPGSRVRLGPTDWQVLAAPGHDPDAILLFEPQSRTLIAGDALWQNRLAVIFPELVEASGFAETRATLELIERLAPRWVIPGHGEPFEDVAEALAGSRGRLSAFEADPRRHARHAARALLMFHLMELGAVDATELQRWIVQTPLFVAMARQLGANDLSRWALDLIEGLVGDGLVRRVGTRLQPMPSP</sequence>
<evidence type="ECO:0000259" key="1">
    <source>
        <dbReference type="SMART" id="SM00849"/>
    </source>
</evidence>
<dbReference type="Gene3D" id="3.60.15.10">
    <property type="entry name" value="Ribonuclease Z/Hydroxyacylglutathione hydrolase-like"/>
    <property type="match status" value="1"/>
</dbReference>
<keyword evidence="3" id="KW-1185">Reference proteome</keyword>